<dbReference type="eggNOG" id="ENOG5032Z7Q">
    <property type="taxonomic scope" value="Bacteria"/>
</dbReference>
<proteinExistence type="predicted"/>
<dbReference type="EMBL" id="CP002665">
    <property type="protein sequence ID" value="AEI11661.1"/>
    <property type="molecule type" value="Genomic_DNA"/>
</dbReference>
<name>F8A1B4_CELGA</name>
<dbReference type="Proteomes" id="UP000000485">
    <property type="component" value="Chromosome"/>
</dbReference>
<dbReference type="KEGG" id="cga:Celgi_1142"/>
<evidence type="ECO:0008006" key="3">
    <source>
        <dbReference type="Google" id="ProtNLM"/>
    </source>
</evidence>
<evidence type="ECO:0000313" key="1">
    <source>
        <dbReference type="EMBL" id="AEI11661.1"/>
    </source>
</evidence>
<dbReference type="HOGENOM" id="CLU_118533_1_0_11"/>
<protein>
    <recommendedName>
        <fullName evidence="3">Fis family transcriptional regulator</fullName>
    </recommendedName>
</protein>
<sequence>MRWESLFADMEAQLDAAREQGLRDEVAELTRAERAQVTLVDRLRATRGGTLRVLLRDGQTVGGAVVEAAPQWVLVASDATRRVLVPATAVTGVVGLSALAAPPPGTAERALSLGHALRALARDRAEVRVDALGVRVAGRVERVGADHVDVLPADAGPGGAAWALRFDALMAVRSG</sequence>
<reference evidence="2" key="1">
    <citation type="submission" date="2011-04" db="EMBL/GenBank/DDBJ databases">
        <title>Complete sequence of Cellvibrio gilvus ATCC 13127.</title>
        <authorList>
            <person name="Lucas S."/>
            <person name="Han J."/>
            <person name="Lapidus A."/>
            <person name="Cheng J.-F."/>
            <person name="Goodwin L."/>
            <person name="Pitluck S."/>
            <person name="Peters L."/>
            <person name="Munk A."/>
            <person name="Detter J.C."/>
            <person name="Han C."/>
            <person name="Tapia R."/>
            <person name="Land M."/>
            <person name="Hauser L."/>
            <person name="Kyrpides N."/>
            <person name="Ivanova N."/>
            <person name="Ovchinnikova G."/>
            <person name="Pagani I."/>
            <person name="Mead D."/>
            <person name="Brumm P."/>
            <person name="Woyke T."/>
        </authorList>
    </citation>
    <scope>NUCLEOTIDE SEQUENCE [LARGE SCALE GENOMIC DNA]</scope>
    <source>
        <strain evidence="2">ATCC 13127 / NRRL B-14078</strain>
    </source>
</reference>
<organism evidence="1 2">
    <name type="scientific">Cellulomonas gilvus (strain ATCC 13127 / NRRL B-14078)</name>
    <name type="common">Cellvibrio gilvus</name>
    <dbReference type="NCBI Taxonomy" id="593907"/>
    <lineage>
        <taxon>Bacteria</taxon>
        <taxon>Bacillati</taxon>
        <taxon>Actinomycetota</taxon>
        <taxon>Actinomycetes</taxon>
        <taxon>Micrococcales</taxon>
        <taxon>Cellulomonadaceae</taxon>
        <taxon>Cellulomonas</taxon>
    </lineage>
</organism>
<accession>F8A1B4</accession>
<dbReference type="AlphaFoldDB" id="F8A1B4"/>
<gene>
    <name evidence="1" type="ordered locus">Celgi_1142</name>
</gene>
<evidence type="ECO:0000313" key="2">
    <source>
        <dbReference type="Proteomes" id="UP000000485"/>
    </source>
</evidence>
<dbReference type="STRING" id="593907.Celgi_1142"/>
<dbReference type="RefSeq" id="WP_013883180.1">
    <property type="nucleotide sequence ID" value="NC_015671.1"/>
</dbReference>
<keyword evidence="2" id="KW-1185">Reference proteome</keyword>
<dbReference type="OrthoDB" id="3827359at2"/>